<reference evidence="2 3" key="1">
    <citation type="submission" date="2024-12" db="EMBL/GenBank/DDBJ databases">
        <authorList>
            <person name="Hu S."/>
        </authorList>
    </citation>
    <scope>NUCLEOTIDE SEQUENCE [LARGE SCALE GENOMIC DNA]</scope>
    <source>
        <strain evidence="2 3">P-25</strain>
    </source>
</reference>
<feature type="chain" id="PRO_5045499610" description="Fibronectin type III domain protein" evidence="1">
    <location>
        <begin position="22"/>
        <end position="1380"/>
    </location>
</feature>
<evidence type="ECO:0008006" key="4">
    <source>
        <dbReference type="Google" id="ProtNLM"/>
    </source>
</evidence>
<keyword evidence="1" id="KW-0732">Signal</keyword>
<dbReference type="EMBL" id="SRMP02000050">
    <property type="protein sequence ID" value="MFN0293499.1"/>
    <property type="molecule type" value="Genomic_DNA"/>
</dbReference>
<dbReference type="InterPro" id="IPR013783">
    <property type="entry name" value="Ig-like_fold"/>
</dbReference>
<gene>
    <name evidence="2" type="ORF">E5L68_019115</name>
</gene>
<proteinExistence type="predicted"/>
<name>A0ABW9JM43_9SPHI</name>
<comment type="caution">
    <text evidence="2">The sequence shown here is derived from an EMBL/GenBank/DDBJ whole genome shotgun (WGS) entry which is preliminary data.</text>
</comment>
<organism evidence="2 3">
    <name type="scientific">Pedobacter helvus</name>
    <dbReference type="NCBI Taxonomy" id="2563444"/>
    <lineage>
        <taxon>Bacteria</taxon>
        <taxon>Pseudomonadati</taxon>
        <taxon>Bacteroidota</taxon>
        <taxon>Sphingobacteriia</taxon>
        <taxon>Sphingobacteriales</taxon>
        <taxon>Sphingobacteriaceae</taxon>
        <taxon>Pedobacter</taxon>
    </lineage>
</organism>
<dbReference type="RefSeq" id="WP_138729172.1">
    <property type="nucleotide sequence ID" value="NZ_SRMP02000050.1"/>
</dbReference>
<accession>A0ABW9JM43</accession>
<dbReference type="Gene3D" id="2.60.40.10">
    <property type="entry name" value="Immunoglobulins"/>
    <property type="match status" value="1"/>
</dbReference>
<dbReference type="CDD" id="cd00063">
    <property type="entry name" value="FN3"/>
    <property type="match status" value="1"/>
</dbReference>
<dbReference type="Proteomes" id="UP001517367">
    <property type="component" value="Unassembled WGS sequence"/>
</dbReference>
<keyword evidence="3" id="KW-1185">Reference proteome</keyword>
<evidence type="ECO:0000256" key="1">
    <source>
        <dbReference type="SAM" id="SignalP"/>
    </source>
</evidence>
<evidence type="ECO:0000313" key="2">
    <source>
        <dbReference type="EMBL" id="MFN0293499.1"/>
    </source>
</evidence>
<protein>
    <recommendedName>
        <fullName evidence="4">Fibronectin type III domain protein</fullName>
    </recommendedName>
</protein>
<dbReference type="InterPro" id="IPR003961">
    <property type="entry name" value="FN3_dom"/>
</dbReference>
<evidence type="ECO:0000313" key="3">
    <source>
        <dbReference type="Proteomes" id="UP001517367"/>
    </source>
</evidence>
<sequence>MKRLGIFSTLLFITFTSSVFSQTVFNHGDKLLFEREDLIKVATYDWPVTLIKYRITFAGDVNLEKLILTNKQSKQIVPIQLSELTKDKNQKTTANVNFLATLPSGGSYSFELSESKDSHLLVSEQAISLKKNIDITEISNGNIRIRVPSSSAKNLNEVPAPIISIDRGNGWIGENRLLSLSKKISKIESAILERGPLFITYQVKYWFEKNGFYTANLKVISGYPFVEMEESMEGLDEVDNISLSMKWEKFDPKKRWACQWDRGGDIDKIWPAIDKPIYVGSTKEDPHWVGSDWIENVSKEMIYRLSPYSGNGVREAVPFISFWDDRLGGDELGLMVYDHSKWQDNEYGIWQNTTKLSVTFSYDQGVLSWKYPLVTGTRSTAISIFLASEGEKKVKEFDDVLGTISSKGEPLSPEKIQYRYLQLLHQQYSTLHLDKVKNWILSYPENAKRPNNPFGVVAKIDPKNYYKNLLKSSFVYYPLGTNVYPGVVSIDHRYVYAWAVEGYLNNFKQLSETQRKTVEALFLVAAYVNTQEDINAIRTAMAGTPNMSADGFCVPSQSAYLFPEHLMAKEWLDQYEKTIELNGLFYTRPDVKALESKGGRWAESLACYNWAYFRPISFANMAGVYTDGKNRWANPYLAKRGRWMSDMLTAPIYNPNPESRLKTKEEDWAKRKVLPDKWKQGDKLIEDLGFNRQYPAHGAHGYGTTLPPPISLWETAVWMKNYDPILAENLFWTGKPGEEFESNKTHTDWARTFSERFNLNNNGTNPHLKSVKYTGHGFVLRSGVDTPEELSIHLDQVDAGPNYRWGNQAEGGSGSIYFYARGKIFTGHENEANGDHIQNDVDGVSNFGVMKNGDYRSIGANVLEKPLYDLEVAQLAELRSDNKGKESYSWPEYLSRSIMLVGTDYFLVFDEVGTKWRPAHRFSWAVAKDHNFPKIVFLNGKAREDHWGKSETRMAKSFHRDANGSSLVLVSHKADEVFIDGFRENQAPLLNNPFIVEATPLKKEKFIKGVVPVRTKTSKDLVFRDGDLIEFNADEAKFTGRSGVIRRFNDGEIHLSMFSGNLIGTGEFTFQLDKDNTGLSAILKKSGQISGKFKAKVDTKLIISGTVGNRNFYIDGKSAHQNKLGKKVEISLPAGEYRWEFTDDNPVPESPKIVRTEYLKKGVKVYLEFSDGVINGQAEISEDGGMTWKKGNKITQSTFVLNEYKQEKIHVRVLSIAKGKSSVPSQEYPVYFIKELPHYPEGLSLKIAENRVSISWGKVLGITSYRLYRREIGSKNFLKIYEGISNSFEDKSILGVQKPYLLPGKLDNLHNDRKALIVYEYAVSSVTGKGEGELSPIRNSDPSSWLNWYPKTDLRFKRQSAFWLPPYVKSVDIPEKFYPE</sequence>
<feature type="signal peptide" evidence="1">
    <location>
        <begin position="1"/>
        <end position="21"/>
    </location>
</feature>